<dbReference type="InterPro" id="IPR011006">
    <property type="entry name" value="CheY-like_superfamily"/>
</dbReference>
<feature type="modified residue" description="4-aspartylphosphate" evidence="1">
    <location>
        <position position="59"/>
    </location>
</feature>
<proteinExistence type="predicted"/>
<evidence type="ECO:0000259" key="2">
    <source>
        <dbReference type="PROSITE" id="PS50110"/>
    </source>
</evidence>
<dbReference type="PATRIC" id="fig|1736674.3.peg.3233"/>
<dbReference type="Proteomes" id="UP000057981">
    <property type="component" value="Chromosome"/>
</dbReference>
<dbReference type="GO" id="GO:0000160">
    <property type="term" value="P:phosphorelay signal transduction system"/>
    <property type="evidence" value="ECO:0007669"/>
    <property type="project" value="InterPro"/>
</dbReference>
<reference evidence="3 4" key="1">
    <citation type="submission" date="2015-10" db="EMBL/GenBank/DDBJ databases">
        <authorList>
            <person name="Gilbert D.G."/>
        </authorList>
    </citation>
    <scope>NUCLEOTIDE SEQUENCE [LARGE SCALE GENOMIC DNA]</scope>
    <source>
        <strain evidence="4">HZ-22</strain>
    </source>
</reference>
<dbReference type="Pfam" id="PF00072">
    <property type="entry name" value="Response_reg"/>
    <property type="match status" value="1"/>
</dbReference>
<dbReference type="KEGG" id="ahz:APS56_15795"/>
<accession>A0A0P0DEM6</accession>
<dbReference type="PANTHER" id="PTHR45566:SF2">
    <property type="entry name" value="NARL SUBFAMILY"/>
    <property type="match status" value="1"/>
</dbReference>
<dbReference type="STRING" id="1736674.APS56_15795"/>
<protein>
    <submittedName>
        <fullName evidence="3">Transcriptional regulator</fullName>
    </submittedName>
</protein>
<dbReference type="PROSITE" id="PS50110">
    <property type="entry name" value="RESPONSE_REGULATORY"/>
    <property type="match status" value="1"/>
</dbReference>
<evidence type="ECO:0000313" key="3">
    <source>
        <dbReference type="EMBL" id="ALJ06508.1"/>
    </source>
</evidence>
<gene>
    <name evidence="3" type="ORF">APS56_15795</name>
</gene>
<evidence type="ECO:0000313" key="4">
    <source>
        <dbReference type="Proteomes" id="UP000057981"/>
    </source>
</evidence>
<dbReference type="OrthoDB" id="659223at2"/>
<dbReference type="InterPro" id="IPR051015">
    <property type="entry name" value="EvgA-like"/>
</dbReference>
<dbReference type="Gene3D" id="3.40.50.2300">
    <property type="match status" value="1"/>
</dbReference>
<dbReference type="InterPro" id="IPR001789">
    <property type="entry name" value="Sig_transdc_resp-reg_receiver"/>
</dbReference>
<dbReference type="RefSeq" id="WP_054730628.1">
    <property type="nucleotide sequence ID" value="NZ_CP012898.1"/>
</dbReference>
<evidence type="ECO:0000256" key="1">
    <source>
        <dbReference type="PROSITE-ProRule" id="PRU00169"/>
    </source>
</evidence>
<dbReference type="EMBL" id="CP012898">
    <property type="protein sequence ID" value="ALJ06508.1"/>
    <property type="molecule type" value="Genomic_DNA"/>
</dbReference>
<name>A0A0P0DEM6_9FLAO</name>
<keyword evidence="4" id="KW-1185">Reference proteome</keyword>
<organism evidence="3 4">
    <name type="scientific">Pseudalgibacter alginicilyticus</name>
    <dbReference type="NCBI Taxonomy" id="1736674"/>
    <lineage>
        <taxon>Bacteria</taxon>
        <taxon>Pseudomonadati</taxon>
        <taxon>Bacteroidota</taxon>
        <taxon>Flavobacteriia</taxon>
        <taxon>Flavobacteriales</taxon>
        <taxon>Flavobacteriaceae</taxon>
        <taxon>Pseudalgibacter</taxon>
    </lineage>
</organism>
<sequence>MFEKVLIVDDHDVVNEGVKALLKGLDILNIHKAQYCDEAVLIIKRAIIDEAPFDLLITDLSFKKDYHSHKLHSGEDLIASIRPDFPALKIIVYSMEDRLQKVRTLVNTFQVNAYVCKGRNGAAELSKAIEQIGNHKTYLSPQIENALHANNDLEVDDYDIELVKLLSLGLSQNEISKQFEQRQISPSSLSSVEKRLNKLKDLFKANNAIHLVSITKDLGLI</sequence>
<feature type="domain" description="Response regulatory" evidence="2">
    <location>
        <begin position="4"/>
        <end position="132"/>
    </location>
</feature>
<dbReference type="SUPFAM" id="SSF52172">
    <property type="entry name" value="CheY-like"/>
    <property type="match status" value="1"/>
</dbReference>
<keyword evidence="1" id="KW-0597">Phosphoprotein</keyword>
<dbReference type="SMART" id="SM00448">
    <property type="entry name" value="REC"/>
    <property type="match status" value="1"/>
</dbReference>
<dbReference type="PANTHER" id="PTHR45566">
    <property type="entry name" value="HTH-TYPE TRANSCRIPTIONAL REGULATOR YHJB-RELATED"/>
    <property type="match status" value="1"/>
</dbReference>
<dbReference type="AlphaFoldDB" id="A0A0P0DEM6"/>